<evidence type="ECO:0000313" key="6">
    <source>
        <dbReference type="Proteomes" id="UP000199118"/>
    </source>
</evidence>
<dbReference type="InterPro" id="IPR018060">
    <property type="entry name" value="HTH_AraC"/>
</dbReference>
<dbReference type="AlphaFoldDB" id="A0A1H2QCV4"/>
<organism evidence="5 6">
    <name type="scientific">Albimonas donghaensis</name>
    <dbReference type="NCBI Taxonomy" id="356660"/>
    <lineage>
        <taxon>Bacteria</taxon>
        <taxon>Pseudomonadati</taxon>
        <taxon>Pseudomonadota</taxon>
        <taxon>Alphaproteobacteria</taxon>
        <taxon>Rhodobacterales</taxon>
        <taxon>Paracoccaceae</taxon>
        <taxon>Albimonas</taxon>
    </lineage>
</organism>
<dbReference type="SUPFAM" id="SSF46689">
    <property type="entry name" value="Homeodomain-like"/>
    <property type="match status" value="1"/>
</dbReference>
<accession>A0A1H2QCV4</accession>
<keyword evidence="2 5" id="KW-0238">DNA-binding</keyword>
<dbReference type="InterPro" id="IPR009057">
    <property type="entry name" value="Homeodomain-like_sf"/>
</dbReference>
<feature type="domain" description="HTH araC/xylS-type" evidence="4">
    <location>
        <begin position="236"/>
        <end position="334"/>
    </location>
</feature>
<reference evidence="5 6" key="1">
    <citation type="submission" date="2016-10" db="EMBL/GenBank/DDBJ databases">
        <authorList>
            <person name="de Groot N.N."/>
        </authorList>
    </citation>
    <scope>NUCLEOTIDE SEQUENCE [LARGE SCALE GENOMIC DNA]</scope>
    <source>
        <strain evidence="5 6">DSM 17890</strain>
    </source>
</reference>
<dbReference type="PANTHER" id="PTHR47894">
    <property type="entry name" value="HTH-TYPE TRANSCRIPTIONAL REGULATOR GADX"/>
    <property type="match status" value="1"/>
</dbReference>
<dbReference type="PROSITE" id="PS01124">
    <property type="entry name" value="HTH_ARAC_FAMILY_2"/>
    <property type="match status" value="1"/>
</dbReference>
<dbReference type="Proteomes" id="UP000199118">
    <property type="component" value="Unassembled WGS sequence"/>
</dbReference>
<dbReference type="Pfam" id="PF12625">
    <property type="entry name" value="Arabinose_bd"/>
    <property type="match status" value="1"/>
</dbReference>
<dbReference type="GO" id="GO:0003700">
    <property type="term" value="F:DNA-binding transcription factor activity"/>
    <property type="evidence" value="ECO:0007669"/>
    <property type="project" value="InterPro"/>
</dbReference>
<dbReference type="Gene3D" id="1.10.10.60">
    <property type="entry name" value="Homeodomain-like"/>
    <property type="match status" value="1"/>
</dbReference>
<dbReference type="SMART" id="SM00342">
    <property type="entry name" value="HTH_ARAC"/>
    <property type="match status" value="1"/>
</dbReference>
<dbReference type="InterPro" id="IPR032687">
    <property type="entry name" value="AraC-type_N"/>
</dbReference>
<keyword evidence="6" id="KW-1185">Reference proteome</keyword>
<name>A0A1H2QCV4_9RHOB</name>
<keyword evidence="1" id="KW-0805">Transcription regulation</keyword>
<dbReference type="Pfam" id="PF12833">
    <property type="entry name" value="HTH_18"/>
    <property type="match status" value="1"/>
</dbReference>
<proteinExistence type="predicted"/>
<sequence>MVAGRLSIVRAAHLHDYVSVLRALGAPVDRELERSRLPGRIEETPDLYVNTAVAMEWTARAGRDLDPMELGLLAARNASLSTLRPIHQASIVMAQTGLLRLTALAGISRFEDSTLDFGIRREGENVRILCDMTGLTRHPSICFAEWLNLQAVITVVRSVAGPWWRPSEMCFVASHRVPEAVKAAFPDTRILLRQPQTSIVVARADLARPTKHAAAAGASSSADARDAPPAAWEFASLLRMMVQPYLREGSLDVASAAEMAGISTRTLQRRLKLCGSSYSRIVQEARFALARTGLEDPALKIIDVAMMAGYESPQHFSRAFRRFTGCTPTEYRHRSAEAGA</sequence>
<protein>
    <submittedName>
        <fullName evidence="5">AraC-type DNA-binding protein</fullName>
    </submittedName>
</protein>
<gene>
    <name evidence="5" type="ORF">SAMN05444336_10110</name>
</gene>
<keyword evidence="3" id="KW-0804">Transcription</keyword>
<dbReference type="GO" id="GO:0000976">
    <property type="term" value="F:transcription cis-regulatory region binding"/>
    <property type="evidence" value="ECO:0007669"/>
    <property type="project" value="TreeGrafter"/>
</dbReference>
<evidence type="ECO:0000256" key="2">
    <source>
        <dbReference type="ARBA" id="ARBA00023125"/>
    </source>
</evidence>
<dbReference type="PANTHER" id="PTHR47894:SF4">
    <property type="entry name" value="HTH-TYPE TRANSCRIPTIONAL REGULATOR GADX"/>
    <property type="match status" value="1"/>
</dbReference>
<dbReference type="PRINTS" id="PR00032">
    <property type="entry name" value="HTHARAC"/>
</dbReference>
<dbReference type="EMBL" id="FNMZ01000001">
    <property type="protein sequence ID" value="SDW04750.1"/>
    <property type="molecule type" value="Genomic_DNA"/>
</dbReference>
<dbReference type="GO" id="GO:0005829">
    <property type="term" value="C:cytosol"/>
    <property type="evidence" value="ECO:0007669"/>
    <property type="project" value="TreeGrafter"/>
</dbReference>
<evidence type="ECO:0000313" key="5">
    <source>
        <dbReference type="EMBL" id="SDW04750.1"/>
    </source>
</evidence>
<evidence type="ECO:0000256" key="3">
    <source>
        <dbReference type="ARBA" id="ARBA00023163"/>
    </source>
</evidence>
<dbReference type="InterPro" id="IPR020449">
    <property type="entry name" value="Tscrpt_reg_AraC-type_HTH"/>
</dbReference>
<evidence type="ECO:0000259" key="4">
    <source>
        <dbReference type="PROSITE" id="PS01124"/>
    </source>
</evidence>
<dbReference type="STRING" id="356660.SAMN05444336_10110"/>
<evidence type="ECO:0000256" key="1">
    <source>
        <dbReference type="ARBA" id="ARBA00023015"/>
    </source>
</evidence>